<evidence type="ECO:0000259" key="7">
    <source>
        <dbReference type="Pfam" id="PF13407"/>
    </source>
</evidence>
<dbReference type="EMBL" id="VDFW01000001">
    <property type="protein sequence ID" value="TNC29583.1"/>
    <property type="molecule type" value="Genomic_DNA"/>
</dbReference>
<comment type="subcellular location">
    <subcellularLocation>
        <location evidence="1">Cell membrane</location>
        <topology evidence="1">Multi-pass membrane protein</topology>
    </subcellularLocation>
</comment>
<gene>
    <name evidence="8" type="ORF">FG385_01050</name>
</gene>
<dbReference type="SUPFAM" id="SSF53822">
    <property type="entry name" value="Periplasmic binding protein-like I"/>
    <property type="match status" value="1"/>
</dbReference>
<evidence type="ECO:0000256" key="3">
    <source>
        <dbReference type="ARBA" id="ARBA00022692"/>
    </source>
</evidence>
<keyword evidence="9" id="KW-1185">Reference proteome</keyword>
<keyword evidence="4 6" id="KW-1133">Transmembrane helix</keyword>
<feature type="transmembrane region" description="Helical" evidence="6">
    <location>
        <begin position="423"/>
        <end position="444"/>
    </location>
</feature>
<feature type="transmembrane region" description="Helical" evidence="6">
    <location>
        <begin position="543"/>
        <end position="565"/>
    </location>
</feature>
<reference evidence="8 9" key="1">
    <citation type="submission" date="2019-06" db="EMBL/GenBank/DDBJ databases">
        <title>Amycolatopsis alkalitolerans sp. nov., isolated from Gastrodia elata Blume.</title>
        <authorList>
            <person name="Narsing Rao M.P."/>
            <person name="Li W.J."/>
        </authorList>
    </citation>
    <scope>NUCLEOTIDE SEQUENCE [LARGE SCALE GENOMIC DNA]</scope>
    <source>
        <strain evidence="8 9">SYSUP0005</strain>
    </source>
</reference>
<feature type="transmembrane region" description="Helical" evidence="6">
    <location>
        <begin position="337"/>
        <end position="359"/>
    </location>
</feature>
<dbReference type="Gene3D" id="3.40.50.2300">
    <property type="match status" value="2"/>
</dbReference>
<dbReference type="Proteomes" id="UP000305546">
    <property type="component" value="Unassembled WGS sequence"/>
</dbReference>
<organism evidence="8 9">
    <name type="scientific">Amycolatopsis alkalitolerans</name>
    <dbReference type="NCBI Taxonomy" id="2547244"/>
    <lineage>
        <taxon>Bacteria</taxon>
        <taxon>Bacillati</taxon>
        <taxon>Actinomycetota</taxon>
        <taxon>Actinomycetes</taxon>
        <taxon>Pseudonocardiales</taxon>
        <taxon>Pseudonocardiaceae</taxon>
        <taxon>Amycolatopsis</taxon>
    </lineage>
</organism>
<feature type="transmembrane region" description="Helical" evidence="6">
    <location>
        <begin position="491"/>
        <end position="512"/>
    </location>
</feature>
<proteinExistence type="predicted"/>
<dbReference type="AlphaFoldDB" id="A0A5C4MDG9"/>
<dbReference type="InterPro" id="IPR001851">
    <property type="entry name" value="ABC_transp_permease"/>
</dbReference>
<feature type="transmembrane region" description="Helical" evidence="6">
    <location>
        <begin position="577"/>
        <end position="610"/>
    </location>
</feature>
<feature type="transmembrane region" description="Helical" evidence="6">
    <location>
        <begin position="371"/>
        <end position="393"/>
    </location>
</feature>
<feature type="transmembrane region" description="Helical" evidence="6">
    <location>
        <begin position="450"/>
        <end position="470"/>
    </location>
</feature>
<dbReference type="RefSeq" id="WP_139094654.1">
    <property type="nucleotide sequence ID" value="NZ_VDFW01000001.1"/>
</dbReference>
<accession>A0A5C4MDG9</accession>
<dbReference type="InterPro" id="IPR028082">
    <property type="entry name" value="Peripla_BP_I"/>
</dbReference>
<dbReference type="PANTHER" id="PTHR32196:SF72">
    <property type="entry name" value="RIBOSE IMPORT PERMEASE PROTEIN RBSC"/>
    <property type="match status" value="1"/>
</dbReference>
<keyword evidence="2" id="KW-1003">Cell membrane</keyword>
<evidence type="ECO:0000256" key="4">
    <source>
        <dbReference type="ARBA" id="ARBA00022989"/>
    </source>
</evidence>
<feature type="domain" description="Periplasmic binding protein" evidence="7">
    <location>
        <begin position="22"/>
        <end position="275"/>
    </location>
</feature>
<evidence type="ECO:0000256" key="1">
    <source>
        <dbReference type="ARBA" id="ARBA00004651"/>
    </source>
</evidence>
<protein>
    <submittedName>
        <fullName evidence="8">Substrate-binding domain-containing protein</fullName>
    </submittedName>
</protein>
<dbReference type="Pfam" id="PF13407">
    <property type="entry name" value="Peripla_BP_4"/>
    <property type="match status" value="1"/>
</dbReference>
<comment type="caution">
    <text evidence="8">The sequence shown here is derived from an EMBL/GenBank/DDBJ whole genome shotgun (WGS) entry which is preliminary data.</text>
</comment>
<keyword evidence="3 6" id="KW-0812">Transmembrane</keyword>
<dbReference type="CDD" id="cd06579">
    <property type="entry name" value="TM_PBP1_transp_AraH_like"/>
    <property type="match status" value="1"/>
</dbReference>
<dbReference type="GO" id="GO:0022857">
    <property type="term" value="F:transmembrane transporter activity"/>
    <property type="evidence" value="ECO:0007669"/>
    <property type="project" value="InterPro"/>
</dbReference>
<evidence type="ECO:0000313" key="9">
    <source>
        <dbReference type="Proteomes" id="UP000305546"/>
    </source>
</evidence>
<evidence type="ECO:0000313" key="8">
    <source>
        <dbReference type="EMBL" id="TNC29583.1"/>
    </source>
</evidence>
<keyword evidence="5 6" id="KW-0472">Membrane</keyword>
<dbReference type="PANTHER" id="PTHR32196">
    <property type="entry name" value="ABC TRANSPORTER PERMEASE PROTEIN YPHD-RELATED-RELATED"/>
    <property type="match status" value="1"/>
</dbReference>
<dbReference type="GO" id="GO:0005886">
    <property type="term" value="C:plasma membrane"/>
    <property type="evidence" value="ECO:0007669"/>
    <property type="project" value="UniProtKB-SubCell"/>
</dbReference>
<name>A0A5C4MDG9_9PSEU</name>
<dbReference type="InterPro" id="IPR025997">
    <property type="entry name" value="SBP_2_dom"/>
</dbReference>
<evidence type="ECO:0000256" key="2">
    <source>
        <dbReference type="ARBA" id="ARBA00022475"/>
    </source>
</evidence>
<evidence type="ECO:0000256" key="5">
    <source>
        <dbReference type="ARBA" id="ARBA00023136"/>
    </source>
</evidence>
<dbReference type="Pfam" id="PF02653">
    <property type="entry name" value="BPD_transp_2"/>
    <property type="match status" value="1"/>
</dbReference>
<evidence type="ECO:0000256" key="6">
    <source>
        <dbReference type="SAM" id="Phobius"/>
    </source>
</evidence>
<sequence>MTRAQTEQSPRAAAPTGTRTRIGVTVSDMSSLIAQGKEGMAAYAAERAIDLVWQSAGGRGDVQESQVEQLIEEGVDAIVVAPAVADSLGPQLTAAADRDIPVIAVNTGLSDPSGLAATVLPDDIGAGEEQMKLMAGKLGGQGAIVILKGSPGSTAERERTRGIENVLANYPGITVLAAKTANWHRDDAAAAMREWLSAHGDRIDGVVAQNDDMGLGAVQALEEAGRSVPVVGIDGIADGLRAVQTGHFIGTFLQHGRVELAAGLAVAARIARGEQAQRAYTYTMPAVTRGNVAGVLDHVVTEKDRFLQQIATLTDQNLRTGDLANESPRRRWINSDWLGNFLLRHSMVLVMLLVIAYFSYRSYRFSTLDNWLTIALAAAPFALIALGQTLVILTGGIDLSVGSVIAVSAMTSAATIKAHPDQLVLAVLVALASGLLAGAVNGFLVARVNVPPFIATLGMLTAGSGLAYVIGDGAPINGLPPSFGKIANSTLFGIQAPVLVMIAGVAVFAVVMSRTSYGMRIYAVGGNRTAAELAGVKSRRVLFSVYVISGLLAGMSGVLLASRVISGPPNLGSGYELDAIAAVVIGGASLMGGRGSIWGTILGLFLIQTLNNGLDILTVPAYWQQVIKGVLIAAAVAVDVWATKRRAA</sequence>